<protein>
    <submittedName>
        <fullName evidence="1">Uncharacterized protein</fullName>
    </submittedName>
</protein>
<gene>
    <name evidence="1" type="ORF">E2C01_056572</name>
</gene>
<evidence type="ECO:0000313" key="1">
    <source>
        <dbReference type="EMBL" id="MPC62487.1"/>
    </source>
</evidence>
<dbReference type="Proteomes" id="UP000324222">
    <property type="component" value="Unassembled WGS sequence"/>
</dbReference>
<name>A0A5B7GZJ7_PORTR</name>
<dbReference type="EMBL" id="VSRR010019741">
    <property type="protein sequence ID" value="MPC62487.1"/>
    <property type="molecule type" value="Genomic_DNA"/>
</dbReference>
<organism evidence="1 2">
    <name type="scientific">Portunus trituberculatus</name>
    <name type="common">Swimming crab</name>
    <name type="synonym">Neptunus trituberculatus</name>
    <dbReference type="NCBI Taxonomy" id="210409"/>
    <lineage>
        <taxon>Eukaryota</taxon>
        <taxon>Metazoa</taxon>
        <taxon>Ecdysozoa</taxon>
        <taxon>Arthropoda</taxon>
        <taxon>Crustacea</taxon>
        <taxon>Multicrustacea</taxon>
        <taxon>Malacostraca</taxon>
        <taxon>Eumalacostraca</taxon>
        <taxon>Eucarida</taxon>
        <taxon>Decapoda</taxon>
        <taxon>Pleocyemata</taxon>
        <taxon>Brachyura</taxon>
        <taxon>Eubrachyura</taxon>
        <taxon>Portunoidea</taxon>
        <taxon>Portunidae</taxon>
        <taxon>Portuninae</taxon>
        <taxon>Portunus</taxon>
    </lineage>
</organism>
<sequence>MTLILRHQGACDISDEAHIASWLLSAKMFFFDEYRLSHVFANAEKVTSQSFQEAAADALKRKTAPPTVSFLFSDPAAKPSTSGLSAYPRKSFTKAILMLPQADSSCPNYHLVSWVFTSRSHVP</sequence>
<comment type="caution">
    <text evidence="1">The sequence shown here is derived from an EMBL/GenBank/DDBJ whole genome shotgun (WGS) entry which is preliminary data.</text>
</comment>
<keyword evidence="2" id="KW-1185">Reference proteome</keyword>
<dbReference type="AlphaFoldDB" id="A0A5B7GZJ7"/>
<evidence type="ECO:0000313" key="2">
    <source>
        <dbReference type="Proteomes" id="UP000324222"/>
    </source>
</evidence>
<proteinExistence type="predicted"/>
<accession>A0A5B7GZJ7</accession>
<reference evidence="1 2" key="1">
    <citation type="submission" date="2019-05" db="EMBL/GenBank/DDBJ databases">
        <title>Another draft genome of Portunus trituberculatus and its Hox gene families provides insights of decapod evolution.</title>
        <authorList>
            <person name="Jeong J.-H."/>
            <person name="Song I."/>
            <person name="Kim S."/>
            <person name="Choi T."/>
            <person name="Kim D."/>
            <person name="Ryu S."/>
            <person name="Kim W."/>
        </authorList>
    </citation>
    <scope>NUCLEOTIDE SEQUENCE [LARGE SCALE GENOMIC DNA]</scope>
    <source>
        <tissue evidence="1">Muscle</tissue>
    </source>
</reference>